<reference evidence="1 2" key="1">
    <citation type="journal article" date="2014" name="Nat. Commun.">
        <title>Multiple recent horizontal transfers of a large genomic region in cheese making fungi.</title>
        <authorList>
            <person name="Cheeseman K."/>
            <person name="Ropars J."/>
            <person name="Renault P."/>
            <person name="Dupont J."/>
            <person name="Gouzy J."/>
            <person name="Branca A."/>
            <person name="Abraham A.L."/>
            <person name="Ceppi M."/>
            <person name="Conseiller E."/>
            <person name="Debuchy R."/>
            <person name="Malagnac F."/>
            <person name="Goarin A."/>
            <person name="Silar P."/>
            <person name="Lacoste S."/>
            <person name="Sallet E."/>
            <person name="Bensimon A."/>
            <person name="Giraud T."/>
            <person name="Brygoo Y."/>
        </authorList>
    </citation>
    <scope>NUCLEOTIDE SEQUENCE [LARGE SCALE GENOMIC DNA]</scope>
    <source>
        <strain evidence="2">FM 013</strain>
    </source>
</reference>
<evidence type="ECO:0000313" key="2">
    <source>
        <dbReference type="Proteomes" id="UP000053732"/>
    </source>
</evidence>
<dbReference type="EMBL" id="HG793167">
    <property type="protein sequence ID" value="CRL29295.1"/>
    <property type="molecule type" value="Genomic_DNA"/>
</dbReference>
<gene>
    <name evidence="1" type="ORF">PCAMFM013_S034g000093</name>
</gene>
<keyword evidence="2" id="KW-1185">Reference proteome</keyword>
<evidence type="ECO:0000313" key="1">
    <source>
        <dbReference type="EMBL" id="CRL29295.1"/>
    </source>
</evidence>
<dbReference type="Proteomes" id="UP000053732">
    <property type="component" value="Unassembled WGS sequence"/>
</dbReference>
<proteinExistence type="predicted"/>
<accession>A0A0G4PSB0</accession>
<organism evidence="1 2">
    <name type="scientific">Penicillium camemberti (strain FM 013)</name>
    <dbReference type="NCBI Taxonomy" id="1429867"/>
    <lineage>
        <taxon>Eukaryota</taxon>
        <taxon>Fungi</taxon>
        <taxon>Dikarya</taxon>
        <taxon>Ascomycota</taxon>
        <taxon>Pezizomycotina</taxon>
        <taxon>Eurotiomycetes</taxon>
        <taxon>Eurotiomycetidae</taxon>
        <taxon>Eurotiales</taxon>
        <taxon>Aspergillaceae</taxon>
        <taxon>Penicillium</taxon>
    </lineage>
</organism>
<protein>
    <submittedName>
        <fullName evidence="1">Str. FM013</fullName>
    </submittedName>
</protein>
<name>A0A0G4PSB0_PENC3</name>
<dbReference type="AlphaFoldDB" id="A0A0G4PSB0"/>
<sequence>MALLYTEEDLIEWFTRTDLSNFMIDASNATPAQPKVFATSTVSLKDGMSIAGARKVSQVG</sequence>